<dbReference type="Gene3D" id="3.40.50.2300">
    <property type="match status" value="1"/>
</dbReference>
<comment type="catalytic activity">
    <reaction evidence="1">
        <text>ATP + protein L-histidine = ADP + protein N-phospho-L-histidine.</text>
        <dbReference type="EC" id="2.7.13.3"/>
    </reaction>
</comment>
<comment type="caution">
    <text evidence="11">The sequence shown here is derived from an EMBL/GenBank/DDBJ whole genome shotgun (WGS) entry which is preliminary data.</text>
</comment>
<dbReference type="InterPro" id="IPR009057">
    <property type="entry name" value="Homeodomain-like_sf"/>
</dbReference>
<feature type="domain" description="HTH araC/xylS-type" evidence="8">
    <location>
        <begin position="1274"/>
        <end position="1373"/>
    </location>
</feature>
<dbReference type="SUPFAM" id="SSF55874">
    <property type="entry name" value="ATPase domain of HSP90 chaperone/DNA topoisomerase II/histidine kinase"/>
    <property type="match status" value="1"/>
</dbReference>
<dbReference type="PANTHER" id="PTHR43547:SF2">
    <property type="entry name" value="HYBRID SIGNAL TRANSDUCTION HISTIDINE KINASE C"/>
    <property type="match status" value="1"/>
</dbReference>
<gene>
    <name evidence="11" type="ORF">ACFFI0_19000</name>
</gene>
<protein>
    <recommendedName>
        <fullName evidence="2">histidine kinase</fullName>
        <ecNumber evidence="2">2.7.13.3</ecNumber>
    </recommendedName>
</protein>
<dbReference type="InterPro" id="IPR003661">
    <property type="entry name" value="HisK_dim/P_dom"/>
</dbReference>
<dbReference type="Pfam" id="PF12833">
    <property type="entry name" value="HTH_18"/>
    <property type="match status" value="1"/>
</dbReference>
<dbReference type="SUPFAM" id="SSF46689">
    <property type="entry name" value="Homeodomain-like"/>
    <property type="match status" value="1"/>
</dbReference>
<dbReference type="PRINTS" id="PR00344">
    <property type="entry name" value="BCTRLSENSOR"/>
</dbReference>
<dbReference type="SMART" id="SM00387">
    <property type="entry name" value="HATPase_c"/>
    <property type="match status" value="1"/>
</dbReference>
<evidence type="ECO:0000259" key="10">
    <source>
        <dbReference type="PROSITE" id="PS50110"/>
    </source>
</evidence>
<evidence type="ECO:0000256" key="6">
    <source>
        <dbReference type="PROSITE-ProRule" id="PRU00169"/>
    </source>
</evidence>
<dbReference type="InterPro" id="IPR015943">
    <property type="entry name" value="WD40/YVTN_repeat-like_dom_sf"/>
</dbReference>
<dbReference type="Pfam" id="PF02518">
    <property type="entry name" value="HATPase_c"/>
    <property type="match status" value="1"/>
</dbReference>
<dbReference type="PROSITE" id="PS50109">
    <property type="entry name" value="HIS_KIN"/>
    <property type="match status" value="1"/>
</dbReference>
<dbReference type="InterPro" id="IPR011110">
    <property type="entry name" value="Reg_prop"/>
</dbReference>
<dbReference type="Proteomes" id="UP001589774">
    <property type="component" value="Unassembled WGS sequence"/>
</dbReference>
<feature type="transmembrane region" description="Helical" evidence="7">
    <location>
        <begin position="12"/>
        <end position="30"/>
    </location>
</feature>
<evidence type="ECO:0000259" key="9">
    <source>
        <dbReference type="PROSITE" id="PS50109"/>
    </source>
</evidence>
<keyword evidence="12" id="KW-1185">Reference proteome</keyword>
<name>A0ABV6HNG3_9SPHI</name>
<organism evidence="11 12">
    <name type="scientific">Olivibacter oleidegradans</name>
    <dbReference type="NCBI Taxonomy" id="760123"/>
    <lineage>
        <taxon>Bacteria</taxon>
        <taxon>Pseudomonadati</taxon>
        <taxon>Bacteroidota</taxon>
        <taxon>Sphingobacteriia</taxon>
        <taxon>Sphingobacteriales</taxon>
        <taxon>Sphingobacteriaceae</taxon>
        <taxon>Olivibacter</taxon>
    </lineage>
</organism>
<feature type="domain" description="Response regulatory" evidence="10">
    <location>
        <begin position="1127"/>
        <end position="1242"/>
    </location>
</feature>
<evidence type="ECO:0000256" key="7">
    <source>
        <dbReference type="SAM" id="Phobius"/>
    </source>
</evidence>
<accession>A0ABV6HNG3</accession>
<dbReference type="InterPro" id="IPR001789">
    <property type="entry name" value="Sig_transdc_resp-reg_receiver"/>
</dbReference>
<dbReference type="PANTHER" id="PTHR43547">
    <property type="entry name" value="TWO-COMPONENT HISTIDINE KINASE"/>
    <property type="match status" value="1"/>
</dbReference>
<dbReference type="Gene3D" id="1.10.10.60">
    <property type="entry name" value="Homeodomain-like"/>
    <property type="match status" value="1"/>
</dbReference>
<feature type="modified residue" description="4-aspartylphosphate" evidence="6">
    <location>
        <position position="1175"/>
    </location>
</feature>
<sequence length="1377" mass="159162">MQTVQLYQRISWYVLFILFFYCMIGNPYYLKAKDGLHFQHINHFQGLSNNTVECIFQDTRGFMWFGTRDGLNRYDGYEVISYRNIPNNPHSLSDNYITCIYEDKTGGLWIGTLNGLNYYDRAKNQFKRFKSSDNREYAISCNRISAITEVGGALWIGTFGGGLNRLDKRTGHFITYRQVAHKASLVDDFIRCFYVDQKQRLWIGTQRGLSLLEPKKGIFCQIPHDKGLDILAIVEDANHQILLGTNNEGVYSFNTQLLRYEERRYHEGINGGITSDLIRALLLDQQRRLWVGSINGGLSQYNPQTEEWSHYTAEPDNPNSLSQRTISALFEDRQGNLWIGTHRGGVNLYSPHAKKFELFRRTAHRESLGYNDVTAFCEDSKGRIWVGTDGGGLDLFNPKTKKFTHYRHDPKNSQSLASNAVLHIMEDRNGRLWVSTWGGGIHLFNPEKGTFKRYLHDENNRASITSNFVHEIFEDARGQFWVATYYGGLNRFDPEKGTFSRFTYGNNLQNVFKGNNVVAIEEDKHGQLWFGTDDGGLNCYQPESGRIIHYLDNWEKNPYVRIIHEDRKGRLWLGLDKLYLFDENKKQFLPNPASSDLSQGYIKGILEDEQGNLWLSTTNGLVKYHPENQNYRRYNMNDGLQDLEFEAGAYLKTREGSFLFGGINGFNRFVPDKLAENRVKPPLYFTSFELFNKKVEVGEKGSPLPVDISVVDLISLRHQQSSFSVTFSALNYIASANNQYAYKLEGFDSDWIRTNDRKAVYTNLNPGKYILRVKASNNDGVWNENEKKLFIEIKPPFWATWWFRACGLAFLAVLLFQYIRITREKHRQRLEDQKKEELHQLQLQFFTNISHEFRTPLSLILGPIENLLHEEKSAGKKLQVYQLIHRNAKRLMGLINELMDFRQVETGGFKLNVRAGDMSEHVRRIAEDFTLIAKQNQITFTVQLPDDDDLTWFDPTMLDKIMLNILNNAFKYTRTEGNIHVKLLKSINEHHPAYPHQLRIPPIYPAKAYRYFVVKDNGIGISESSLQHLFKRYYRIADYHIGSGVGLAFVKSLTLLHKGYIEVSSETDQGVEFMVAIPCDREDYQEHEINHQAAASSTDIVIQTTSAVQNKKKSKRPIRTAEEKAPHILLVEDHDELRSFIKDQLGSSYQIWEATNGIEALDFLQERLPDLIISDVMMPKMNGVQLCKRLKSNPETQSIPFLILTAKQDEDAHLAGVEAGADYYFSKPLNMAFLQQTIRNIFMQRASIKRRLAKNSQLVALEKAHRQKDRAFTQKIVKIIENNLSNPALDIIFLCKETGMSRTKLYQEIKMIHNQSIGDFIRSIRMKQAAHLMVYDNLPIAEVMFRVGIQTQSYFTKAFKNEFGKTPTQYLKDLEKK</sequence>
<dbReference type="SUPFAM" id="SSF47384">
    <property type="entry name" value="Homodimeric domain of signal transducing histidine kinase"/>
    <property type="match status" value="1"/>
</dbReference>
<dbReference type="Gene3D" id="1.10.287.130">
    <property type="match status" value="1"/>
</dbReference>
<dbReference type="SMART" id="SM00342">
    <property type="entry name" value="HTH_ARAC"/>
    <property type="match status" value="1"/>
</dbReference>
<dbReference type="InterPro" id="IPR036890">
    <property type="entry name" value="HATPase_C_sf"/>
</dbReference>
<dbReference type="SMART" id="SM00448">
    <property type="entry name" value="REC"/>
    <property type="match status" value="1"/>
</dbReference>
<dbReference type="RefSeq" id="WP_130858469.1">
    <property type="nucleotide sequence ID" value="NZ_JBHLWO010000002.1"/>
</dbReference>
<feature type="domain" description="Histidine kinase" evidence="9">
    <location>
        <begin position="848"/>
        <end position="1081"/>
    </location>
</feature>
<dbReference type="SUPFAM" id="SSF50998">
    <property type="entry name" value="Quinoprotein alcohol dehydrogenase-like"/>
    <property type="match status" value="1"/>
</dbReference>
<reference evidence="11 12" key="1">
    <citation type="submission" date="2024-09" db="EMBL/GenBank/DDBJ databases">
        <authorList>
            <person name="Sun Q."/>
            <person name="Mori K."/>
        </authorList>
    </citation>
    <scope>NUCLEOTIDE SEQUENCE [LARGE SCALE GENOMIC DNA]</scope>
    <source>
        <strain evidence="11 12">CCM 7765</strain>
    </source>
</reference>
<dbReference type="SUPFAM" id="SSF101898">
    <property type="entry name" value="NHL repeat"/>
    <property type="match status" value="2"/>
</dbReference>
<dbReference type="EC" id="2.7.13.3" evidence="2"/>
<dbReference type="EMBL" id="JBHLWO010000002">
    <property type="protein sequence ID" value="MFC0320423.1"/>
    <property type="molecule type" value="Genomic_DNA"/>
</dbReference>
<dbReference type="PROSITE" id="PS01124">
    <property type="entry name" value="HTH_ARAC_FAMILY_2"/>
    <property type="match status" value="1"/>
</dbReference>
<evidence type="ECO:0000259" key="8">
    <source>
        <dbReference type="PROSITE" id="PS01124"/>
    </source>
</evidence>
<keyword evidence="7" id="KW-0472">Membrane</keyword>
<dbReference type="InterPro" id="IPR011047">
    <property type="entry name" value="Quinoprotein_ADH-like_sf"/>
</dbReference>
<dbReference type="InterPro" id="IPR018060">
    <property type="entry name" value="HTH_AraC"/>
</dbReference>
<dbReference type="InterPro" id="IPR036097">
    <property type="entry name" value="HisK_dim/P_sf"/>
</dbReference>
<keyword evidence="7" id="KW-0812">Transmembrane</keyword>
<dbReference type="Gene3D" id="2.60.40.10">
    <property type="entry name" value="Immunoglobulins"/>
    <property type="match status" value="1"/>
</dbReference>
<keyword evidence="3 6" id="KW-0597">Phosphoprotein</keyword>
<dbReference type="Gene3D" id="2.130.10.10">
    <property type="entry name" value="YVTN repeat-like/Quinoprotein amine dehydrogenase"/>
    <property type="match status" value="4"/>
</dbReference>
<dbReference type="PROSITE" id="PS50110">
    <property type="entry name" value="RESPONSE_REGULATORY"/>
    <property type="match status" value="1"/>
</dbReference>
<dbReference type="InterPro" id="IPR011123">
    <property type="entry name" value="Y_Y_Y"/>
</dbReference>
<proteinExistence type="predicted"/>
<evidence type="ECO:0000313" key="12">
    <source>
        <dbReference type="Proteomes" id="UP001589774"/>
    </source>
</evidence>
<evidence type="ECO:0000256" key="2">
    <source>
        <dbReference type="ARBA" id="ARBA00012438"/>
    </source>
</evidence>
<evidence type="ECO:0000313" key="11">
    <source>
        <dbReference type="EMBL" id="MFC0320423.1"/>
    </source>
</evidence>
<dbReference type="Pfam" id="PF07494">
    <property type="entry name" value="Reg_prop"/>
    <property type="match status" value="8"/>
</dbReference>
<keyword evidence="4" id="KW-0805">Transcription regulation</keyword>
<dbReference type="InterPro" id="IPR004358">
    <property type="entry name" value="Sig_transdc_His_kin-like_C"/>
</dbReference>
<dbReference type="InterPro" id="IPR003594">
    <property type="entry name" value="HATPase_dom"/>
</dbReference>
<dbReference type="CDD" id="cd00082">
    <property type="entry name" value="HisKA"/>
    <property type="match status" value="1"/>
</dbReference>
<dbReference type="Gene3D" id="3.30.565.10">
    <property type="entry name" value="Histidine kinase-like ATPase, C-terminal domain"/>
    <property type="match status" value="1"/>
</dbReference>
<dbReference type="Pfam" id="PF00512">
    <property type="entry name" value="HisKA"/>
    <property type="match status" value="1"/>
</dbReference>
<dbReference type="Pfam" id="PF00072">
    <property type="entry name" value="Response_reg"/>
    <property type="match status" value="1"/>
</dbReference>
<keyword evidence="7" id="KW-1133">Transmembrane helix</keyword>
<evidence type="ECO:0000256" key="4">
    <source>
        <dbReference type="ARBA" id="ARBA00023015"/>
    </source>
</evidence>
<dbReference type="SUPFAM" id="SSF52172">
    <property type="entry name" value="CheY-like"/>
    <property type="match status" value="1"/>
</dbReference>
<evidence type="ECO:0000256" key="3">
    <source>
        <dbReference type="ARBA" id="ARBA00022553"/>
    </source>
</evidence>
<evidence type="ECO:0000256" key="1">
    <source>
        <dbReference type="ARBA" id="ARBA00000085"/>
    </source>
</evidence>
<dbReference type="InterPro" id="IPR011006">
    <property type="entry name" value="CheY-like_superfamily"/>
</dbReference>
<dbReference type="Pfam" id="PF07495">
    <property type="entry name" value="Y_Y_Y"/>
    <property type="match status" value="1"/>
</dbReference>
<evidence type="ECO:0000256" key="5">
    <source>
        <dbReference type="ARBA" id="ARBA00023163"/>
    </source>
</evidence>
<keyword evidence="5" id="KW-0804">Transcription</keyword>
<dbReference type="InterPro" id="IPR013783">
    <property type="entry name" value="Ig-like_fold"/>
</dbReference>
<dbReference type="InterPro" id="IPR005467">
    <property type="entry name" value="His_kinase_dom"/>
</dbReference>
<dbReference type="SMART" id="SM00388">
    <property type="entry name" value="HisKA"/>
    <property type="match status" value="1"/>
</dbReference>